<evidence type="ECO:0000256" key="7">
    <source>
        <dbReference type="SAM" id="Phobius"/>
    </source>
</evidence>
<protein>
    <submittedName>
        <fullName evidence="8">Oligosaccharide flippase family protein</fullName>
    </submittedName>
</protein>
<keyword evidence="4 7" id="KW-0812">Transmembrane</keyword>
<reference evidence="8 9" key="1">
    <citation type="submission" date="2020-04" db="EMBL/GenBank/DDBJ databases">
        <title>Sphingobium sp. AR-3-1 isolated from Arctic soil.</title>
        <authorList>
            <person name="Dahal R.H."/>
            <person name="Chaudhary D.K."/>
        </authorList>
    </citation>
    <scope>NUCLEOTIDE SEQUENCE [LARGE SCALE GENOMIC DNA]</scope>
    <source>
        <strain evidence="8 9">AR-3-1</strain>
    </source>
</reference>
<evidence type="ECO:0000256" key="2">
    <source>
        <dbReference type="ARBA" id="ARBA00007430"/>
    </source>
</evidence>
<proteinExistence type="inferred from homology"/>
<evidence type="ECO:0000313" key="9">
    <source>
        <dbReference type="Proteomes" id="UP000519023"/>
    </source>
</evidence>
<keyword evidence="5 7" id="KW-1133">Transmembrane helix</keyword>
<comment type="similarity">
    <text evidence="2">Belongs to the polysaccharide synthase family.</text>
</comment>
<accession>A0A7X9ZUK9</accession>
<dbReference type="Pfam" id="PF13440">
    <property type="entry name" value="Polysacc_synt_3"/>
    <property type="match status" value="1"/>
</dbReference>
<keyword evidence="6 7" id="KW-0472">Membrane</keyword>
<dbReference type="Proteomes" id="UP000519023">
    <property type="component" value="Unassembled WGS sequence"/>
</dbReference>
<evidence type="ECO:0000313" key="8">
    <source>
        <dbReference type="EMBL" id="NML12877.1"/>
    </source>
</evidence>
<dbReference type="GO" id="GO:0005886">
    <property type="term" value="C:plasma membrane"/>
    <property type="evidence" value="ECO:0007669"/>
    <property type="project" value="UniProtKB-SubCell"/>
</dbReference>
<comment type="subcellular location">
    <subcellularLocation>
        <location evidence="1">Cell membrane</location>
        <topology evidence="1">Multi-pass membrane protein</topology>
    </subcellularLocation>
</comment>
<feature type="transmembrane region" description="Helical" evidence="7">
    <location>
        <begin position="413"/>
        <end position="433"/>
    </location>
</feature>
<organism evidence="8 9">
    <name type="scientific">Sphingobium psychrophilum</name>
    <dbReference type="NCBI Taxonomy" id="2728834"/>
    <lineage>
        <taxon>Bacteria</taxon>
        <taxon>Pseudomonadati</taxon>
        <taxon>Pseudomonadota</taxon>
        <taxon>Alphaproteobacteria</taxon>
        <taxon>Sphingomonadales</taxon>
        <taxon>Sphingomonadaceae</taxon>
        <taxon>Sphingobium</taxon>
    </lineage>
</organism>
<keyword evidence="9" id="KW-1185">Reference proteome</keyword>
<feature type="transmembrane region" description="Helical" evidence="7">
    <location>
        <begin position="321"/>
        <end position="342"/>
    </location>
</feature>
<feature type="transmembrane region" description="Helical" evidence="7">
    <location>
        <begin position="202"/>
        <end position="224"/>
    </location>
</feature>
<dbReference type="PANTHER" id="PTHR30250">
    <property type="entry name" value="PST FAMILY PREDICTED COLANIC ACID TRANSPORTER"/>
    <property type="match status" value="1"/>
</dbReference>
<feature type="transmembrane region" description="Helical" evidence="7">
    <location>
        <begin position="292"/>
        <end position="315"/>
    </location>
</feature>
<feature type="transmembrane region" description="Helical" evidence="7">
    <location>
        <begin position="114"/>
        <end position="134"/>
    </location>
</feature>
<feature type="transmembrane region" description="Helical" evidence="7">
    <location>
        <begin position="12"/>
        <end position="29"/>
    </location>
</feature>
<dbReference type="PANTHER" id="PTHR30250:SF10">
    <property type="entry name" value="LIPOPOLYSACCHARIDE BIOSYNTHESIS PROTEIN WZXC"/>
    <property type="match status" value="1"/>
</dbReference>
<evidence type="ECO:0000256" key="6">
    <source>
        <dbReference type="ARBA" id="ARBA00023136"/>
    </source>
</evidence>
<keyword evidence="3" id="KW-1003">Cell membrane</keyword>
<feature type="transmembrane region" description="Helical" evidence="7">
    <location>
        <begin position="87"/>
        <end position="108"/>
    </location>
</feature>
<name>A0A7X9ZUK9_9SPHN</name>
<evidence type="ECO:0000256" key="5">
    <source>
        <dbReference type="ARBA" id="ARBA00022989"/>
    </source>
</evidence>
<dbReference type="AlphaFoldDB" id="A0A7X9ZUK9"/>
<feature type="transmembrane region" description="Helical" evidence="7">
    <location>
        <begin position="230"/>
        <end position="250"/>
    </location>
</feature>
<evidence type="ECO:0000256" key="3">
    <source>
        <dbReference type="ARBA" id="ARBA00022475"/>
    </source>
</evidence>
<feature type="transmembrane region" description="Helical" evidence="7">
    <location>
        <begin position="354"/>
        <end position="377"/>
    </location>
</feature>
<dbReference type="RefSeq" id="WP_235955246.1">
    <property type="nucleotide sequence ID" value="NZ_JABBFV010000028.1"/>
</dbReference>
<dbReference type="EMBL" id="JABBFV010000028">
    <property type="protein sequence ID" value="NML12877.1"/>
    <property type="molecule type" value="Genomic_DNA"/>
</dbReference>
<evidence type="ECO:0000256" key="4">
    <source>
        <dbReference type="ARBA" id="ARBA00022692"/>
    </source>
</evidence>
<gene>
    <name evidence="8" type="ORF">HHL08_22545</name>
</gene>
<sequence>MNDQRSTIVRGFLWTTGIYASSIAVRFLTSVALSHLLAPAILGVIVIAQTVRIGAELLGDLGLEQSVIRSAHGDDPRFLNTAWTVQLLRGGVISLLCFALAPFFASLFGVSLAVMATIAAAPMLNALASTSVFSVARRLDIKGRNLFELIAETFGLLINITLALTMPTVWAPVLGLLLTVAVRSAISYCLPHPRHHLLLDKAFIREILGFGKWIALSSAALYATSYSDRFYLGGLVSLQLLGIYGLARAISDLPVSLSNRLGYLVIFPVVAADRETVGTASRAHLTPVRRQFLSLAAIGIATLMAWSDWVVSLFYDSRYQAAGWMLFLLLSSSWVAVLAAFNEAVILGRSKPQAVSIANLCRILFLILGLPVGFHLYGLPGTIIALTTAEIARYSVLLIIVKGLRLGFIRQDVAITVGLSALLAGWVLLRRFLELGSPLDFLP</sequence>
<dbReference type="InterPro" id="IPR050833">
    <property type="entry name" value="Poly_Biosynth_Transport"/>
</dbReference>
<comment type="caution">
    <text evidence="8">The sequence shown here is derived from an EMBL/GenBank/DDBJ whole genome shotgun (WGS) entry which is preliminary data.</text>
</comment>
<feature type="transmembrane region" description="Helical" evidence="7">
    <location>
        <begin position="35"/>
        <end position="55"/>
    </location>
</feature>
<evidence type="ECO:0000256" key="1">
    <source>
        <dbReference type="ARBA" id="ARBA00004651"/>
    </source>
</evidence>